<name>A0A5J5EXE6_9PEZI</name>
<dbReference type="GO" id="GO:0008270">
    <property type="term" value="F:zinc ion binding"/>
    <property type="evidence" value="ECO:0007669"/>
    <property type="project" value="UniProtKB-KW"/>
</dbReference>
<reference evidence="6 7" key="1">
    <citation type="submission" date="2019-09" db="EMBL/GenBank/DDBJ databases">
        <title>Draft genome of the ectomycorrhizal ascomycete Sphaerosporella brunnea.</title>
        <authorList>
            <consortium name="DOE Joint Genome Institute"/>
            <person name="Benucci G.M."/>
            <person name="Marozzi G."/>
            <person name="Antonielli L."/>
            <person name="Sanchez S."/>
            <person name="Marco P."/>
            <person name="Wang X."/>
            <person name="Falini L.B."/>
            <person name="Barry K."/>
            <person name="Haridas S."/>
            <person name="Lipzen A."/>
            <person name="Labutti K."/>
            <person name="Grigoriev I.V."/>
            <person name="Murat C."/>
            <person name="Martin F."/>
            <person name="Albertini E."/>
            <person name="Donnini D."/>
            <person name="Bonito G."/>
        </authorList>
    </citation>
    <scope>NUCLEOTIDE SEQUENCE [LARGE SCALE GENOMIC DNA]</scope>
    <source>
        <strain evidence="6 7">Sb_GMNB300</strain>
    </source>
</reference>
<evidence type="ECO:0000256" key="1">
    <source>
        <dbReference type="ARBA" id="ARBA00022723"/>
    </source>
</evidence>
<sequence>MPKPTSKPNAATILAAKNASYAAELATASPLNIDIAALRYKLLNTATRTVQKPSKDTNHDWHRVMRTKVGKGRRKKDKDYSEEQQKRGEEEAQKEEEEKRWRWFCCKCAARNSCWLLECDRCEAAMCRKCEVLDLGPAEEATE</sequence>
<dbReference type="InParanoid" id="A0A5J5EXE6"/>
<keyword evidence="7" id="KW-1185">Reference proteome</keyword>
<keyword evidence="2" id="KW-0863">Zinc-finger</keyword>
<evidence type="ECO:0000256" key="3">
    <source>
        <dbReference type="ARBA" id="ARBA00022833"/>
    </source>
</evidence>
<feature type="region of interest" description="Disordered" evidence="4">
    <location>
        <begin position="50"/>
        <end position="98"/>
    </location>
</feature>
<feature type="compositionally biased region" description="Basic and acidic residues" evidence="4">
    <location>
        <begin position="77"/>
        <end position="98"/>
    </location>
</feature>
<comment type="caution">
    <text evidence="6">The sequence shown here is derived from an EMBL/GenBank/DDBJ whole genome shotgun (WGS) entry which is preliminary data.</text>
</comment>
<proteinExistence type="predicted"/>
<feature type="compositionally biased region" description="Basic residues" evidence="4">
    <location>
        <begin position="64"/>
        <end position="76"/>
    </location>
</feature>
<accession>A0A5J5EXE6</accession>
<organism evidence="6 7">
    <name type="scientific">Sphaerosporella brunnea</name>
    <dbReference type="NCBI Taxonomy" id="1250544"/>
    <lineage>
        <taxon>Eukaryota</taxon>
        <taxon>Fungi</taxon>
        <taxon>Dikarya</taxon>
        <taxon>Ascomycota</taxon>
        <taxon>Pezizomycotina</taxon>
        <taxon>Pezizomycetes</taxon>
        <taxon>Pezizales</taxon>
        <taxon>Pyronemataceae</taxon>
        <taxon>Sphaerosporella</taxon>
    </lineage>
</organism>
<evidence type="ECO:0000259" key="5">
    <source>
        <dbReference type="PROSITE" id="PS01358"/>
    </source>
</evidence>
<evidence type="ECO:0000313" key="7">
    <source>
        <dbReference type="Proteomes" id="UP000326924"/>
    </source>
</evidence>
<dbReference type="EMBL" id="VXIS01000085">
    <property type="protein sequence ID" value="KAA8906814.1"/>
    <property type="molecule type" value="Genomic_DNA"/>
</dbReference>
<evidence type="ECO:0000256" key="4">
    <source>
        <dbReference type="SAM" id="MobiDB-lite"/>
    </source>
</evidence>
<dbReference type="AlphaFoldDB" id="A0A5J5EXE6"/>
<dbReference type="InterPro" id="IPR001876">
    <property type="entry name" value="Znf_RanBP2"/>
</dbReference>
<dbReference type="Proteomes" id="UP000326924">
    <property type="component" value="Unassembled WGS sequence"/>
</dbReference>
<feature type="compositionally biased region" description="Basic and acidic residues" evidence="4">
    <location>
        <begin position="53"/>
        <end position="63"/>
    </location>
</feature>
<keyword evidence="3" id="KW-0862">Zinc</keyword>
<dbReference type="PROSITE" id="PS01358">
    <property type="entry name" value="ZF_RANBP2_1"/>
    <property type="match status" value="1"/>
</dbReference>
<evidence type="ECO:0000313" key="6">
    <source>
        <dbReference type="EMBL" id="KAA8906814.1"/>
    </source>
</evidence>
<keyword evidence="1" id="KW-0479">Metal-binding</keyword>
<gene>
    <name evidence="6" type="ORF">FN846DRAFT_890026</name>
</gene>
<protein>
    <recommendedName>
        <fullName evidence="5">RanBP2-type domain-containing protein</fullName>
    </recommendedName>
</protein>
<evidence type="ECO:0000256" key="2">
    <source>
        <dbReference type="ARBA" id="ARBA00022771"/>
    </source>
</evidence>
<feature type="domain" description="RanBP2-type" evidence="5">
    <location>
        <begin position="103"/>
        <end position="122"/>
    </location>
</feature>